<dbReference type="PANTHER" id="PTHR37296:SF1">
    <property type="entry name" value="CONSERVED VIRULENCE FACTOR B"/>
    <property type="match status" value="1"/>
</dbReference>
<comment type="caution">
    <text evidence="3">The sequence shown here is derived from an EMBL/GenBank/DDBJ whole genome shotgun (WGS) entry which is preliminary data.</text>
</comment>
<evidence type="ECO:0000259" key="2">
    <source>
        <dbReference type="PROSITE" id="PS50126"/>
    </source>
</evidence>
<feature type="domain" description="S1 motif" evidence="2">
    <location>
        <begin position="152"/>
        <end position="212"/>
    </location>
</feature>
<dbReference type="eggNOG" id="COG2996">
    <property type="taxonomic scope" value="Bacteria"/>
</dbReference>
<dbReference type="PROSITE" id="PS50126">
    <property type="entry name" value="S1"/>
    <property type="match status" value="1"/>
</dbReference>
<dbReference type="EMBL" id="ASWJ01000002">
    <property type="protein sequence ID" value="EOW87566.1"/>
    <property type="molecule type" value="Genomic_DNA"/>
</dbReference>
<dbReference type="Pfam" id="PF21191">
    <property type="entry name" value="CvfB_1st"/>
    <property type="match status" value="1"/>
</dbReference>
<dbReference type="InterPro" id="IPR014464">
    <property type="entry name" value="CvfB_fam"/>
</dbReference>
<accession>S1P5D3</accession>
<evidence type="ECO:0000256" key="1">
    <source>
        <dbReference type="PIRNR" id="PIRNR012524"/>
    </source>
</evidence>
<dbReference type="GO" id="GO:0003676">
    <property type="term" value="F:nucleic acid binding"/>
    <property type="evidence" value="ECO:0007669"/>
    <property type="project" value="InterPro"/>
</dbReference>
<proteinExistence type="inferred from homology"/>
<dbReference type="Proteomes" id="UP000014113">
    <property type="component" value="Unassembled WGS sequence"/>
</dbReference>
<dbReference type="OrthoDB" id="9801597at2"/>
<dbReference type="Gene3D" id="2.40.50.140">
    <property type="entry name" value="Nucleic acid-binding proteins"/>
    <property type="match status" value="2"/>
</dbReference>
<dbReference type="Pfam" id="PF13509">
    <property type="entry name" value="S1_2"/>
    <property type="match status" value="1"/>
</dbReference>
<dbReference type="InterPro" id="IPR048587">
    <property type="entry name" value="CvfB_S1_3rd"/>
</dbReference>
<dbReference type="InterPro" id="IPR040764">
    <property type="entry name" value="CvfB_WH"/>
</dbReference>
<comment type="similarity">
    <text evidence="1">Belongs to the CvfB family.</text>
</comment>
<dbReference type="PIRSF" id="PIRSF012524">
    <property type="entry name" value="YitL_S1"/>
    <property type="match status" value="1"/>
</dbReference>
<gene>
    <name evidence="3" type="ORF">I568_00231</name>
</gene>
<name>S1P5D3_9ENTE</name>
<dbReference type="PATRIC" id="fig|1121865.3.peg.965"/>
<dbReference type="AlphaFoldDB" id="S1P5D3"/>
<dbReference type="InterPro" id="IPR036388">
    <property type="entry name" value="WH-like_DNA-bd_sf"/>
</dbReference>
<dbReference type="InterPro" id="IPR048588">
    <property type="entry name" value="CvfB_S1_2nd"/>
</dbReference>
<reference evidence="3 4" key="1">
    <citation type="submission" date="2013-03" db="EMBL/GenBank/DDBJ databases">
        <title>The Genome Sequence of Enterococcus columbae ATCC_51263 (PacBio/Illumina hybrid assembly).</title>
        <authorList>
            <consortium name="The Broad Institute Genomics Platform"/>
            <consortium name="The Broad Institute Genome Sequencing Center for Infectious Disease"/>
            <person name="Earl A."/>
            <person name="Russ C."/>
            <person name="Gilmore M."/>
            <person name="Surin D."/>
            <person name="Walker B."/>
            <person name="Young S."/>
            <person name="Zeng Q."/>
            <person name="Gargeya S."/>
            <person name="Fitzgerald M."/>
            <person name="Haas B."/>
            <person name="Abouelleil A."/>
            <person name="Allen A.W."/>
            <person name="Alvarado L."/>
            <person name="Arachchi H.M."/>
            <person name="Berlin A.M."/>
            <person name="Chapman S.B."/>
            <person name="Gainer-Dewar J."/>
            <person name="Goldberg J."/>
            <person name="Griggs A."/>
            <person name="Gujja S."/>
            <person name="Hansen M."/>
            <person name="Howarth C."/>
            <person name="Imamovic A."/>
            <person name="Ireland A."/>
            <person name="Larimer J."/>
            <person name="McCowan C."/>
            <person name="Murphy C."/>
            <person name="Pearson M."/>
            <person name="Poon T.W."/>
            <person name="Priest M."/>
            <person name="Roberts A."/>
            <person name="Saif S."/>
            <person name="Shea T."/>
            <person name="Sisk P."/>
            <person name="Sykes S."/>
            <person name="Wortman J."/>
            <person name="Nusbaum C."/>
            <person name="Birren B."/>
        </authorList>
    </citation>
    <scope>NUCLEOTIDE SEQUENCE [LARGE SCALE GENOMIC DNA]</scope>
    <source>
        <strain evidence="3 4">ATCC 51263</strain>
    </source>
</reference>
<dbReference type="Pfam" id="PF17783">
    <property type="entry name" value="WHD_CvfB"/>
    <property type="match status" value="1"/>
</dbReference>
<protein>
    <recommendedName>
        <fullName evidence="2">S1 motif domain-containing protein</fullName>
    </recommendedName>
</protein>
<evidence type="ECO:0000313" key="4">
    <source>
        <dbReference type="Proteomes" id="UP000014113"/>
    </source>
</evidence>
<dbReference type="STRING" id="1121865.OMW_00976"/>
<organism evidence="3 4">
    <name type="scientific">Enterococcus columbae DSM 7374 = ATCC 51263</name>
    <dbReference type="NCBI Taxonomy" id="1121865"/>
    <lineage>
        <taxon>Bacteria</taxon>
        <taxon>Bacillati</taxon>
        <taxon>Bacillota</taxon>
        <taxon>Bacilli</taxon>
        <taxon>Lactobacillales</taxon>
        <taxon>Enterococcaceae</taxon>
        <taxon>Enterococcus</taxon>
    </lineage>
</organism>
<keyword evidence="4" id="KW-1185">Reference proteome</keyword>
<dbReference type="PANTHER" id="PTHR37296">
    <property type="entry name" value="CONSERVED VIRULENCE FACTOR B"/>
    <property type="match status" value="1"/>
</dbReference>
<dbReference type="Pfam" id="PF21543">
    <property type="entry name" value="CvfB_2nd"/>
    <property type="match status" value="1"/>
</dbReference>
<dbReference type="RefSeq" id="WP_016183136.1">
    <property type="nucleotide sequence ID" value="NZ_JXKI01000016.1"/>
</dbReference>
<dbReference type="Gene3D" id="2.40.50.330">
    <property type="match status" value="1"/>
</dbReference>
<evidence type="ECO:0000313" key="3">
    <source>
        <dbReference type="EMBL" id="EOW87566.1"/>
    </source>
</evidence>
<sequence length="283" mass="32164">MNELLATIISGLIIDENEHFYFLQKNGQTFRLNKAEGAHQIGEMVEGFTYINQKQESCVTTKIPKVRKGHYAFATVTQVRKDLGVFVDIGISDKEMVVSCDELPTIRELWPKAGDQLFVSLRVDAKNRIWATLADEKMFKAMARKGQESQQNENVTGTVYRLKLAGSYLLTDDYYIGFVHPSERYQEPRLGEKVQARVIGLRPDGVLNLSMKPRAHEAINDDAQMILAYLKRSQTQTMPYTDKSSPEAIKQMFGISKGQFKRALGHLMKEKLIEQVDGQTKLL</sequence>
<dbReference type="InterPro" id="IPR003029">
    <property type="entry name" value="S1_domain"/>
</dbReference>
<dbReference type="InterPro" id="IPR012340">
    <property type="entry name" value="NA-bd_OB-fold"/>
</dbReference>
<dbReference type="InterPro" id="IPR039566">
    <property type="entry name" value="CvfB_S1_st"/>
</dbReference>
<dbReference type="Gene3D" id="1.10.10.10">
    <property type="entry name" value="Winged helix-like DNA-binding domain superfamily/Winged helix DNA-binding domain"/>
    <property type="match status" value="1"/>
</dbReference>